<organism evidence="1 2">
    <name type="scientific">Arachidicoccus rhizosphaerae</name>
    <dbReference type="NCBI Taxonomy" id="551991"/>
    <lineage>
        <taxon>Bacteria</taxon>
        <taxon>Pseudomonadati</taxon>
        <taxon>Bacteroidota</taxon>
        <taxon>Chitinophagia</taxon>
        <taxon>Chitinophagales</taxon>
        <taxon>Chitinophagaceae</taxon>
        <taxon>Arachidicoccus</taxon>
    </lineage>
</organism>
<dbReference type="Proteomes" id="UP000199041">
    <property type="component" value="Unassembled WGS sequence"/>
</dbReference>
<sequence length="76" mass="8564">MQSKMIVFAHLIKNYLDECSNSHILTIPPCDRNGNILKNYENNFTEDKSRVNAVVELSTVFLEPAFEAESGAVKMS</sequence>
<dbReference type="STRING" id="551991.SAMN05192529_12333"/>
<keyword evidence="2" id="KW-1185">Reference proteome</keyword>
<dbReference type="RefSeq" id="WP_091400343.1">
    <property type="nucleotide sequence ID" value="NZ_FNQY01000023.1"/>
</dbReference>
<dbReference type="EMBL" id="FNQY01000023">
    <property type="protein sequence ID" value="SEA50069.1"/>
    <property type="molecule type" value="Genomic_DNA"/>
</dbReference>
<accession>A0A1H4BPL7</accession>
<gene>
    <name evidence="1" type="ORF">SAMN05192529_12333</name>
</gene>
<evidence type="ECO:0000313" key="2">
    <source>
        <dbReference type="Proteomes" id="UP000199041"/>
    </source>
</evidence>
<dbReference type="AlphaFoldDB" id="A0A1H4BPL7"/>
<name>A0A1H4BPL7_9BACT</name>
<protein>
    <submittedName>
        <fullName evidence="1">Uncharacterized protein</fullName>
    </submittedName>
</protein>
<proteinExistence type="predicted"/>
<reference evidence="1 2" key="1">
    <citation type="submission" date="2016-10" db="EMBL/GenBank/DDBJ databases">
        <authorList>
            <person name="de Groot N.N."/>
        </authorList>
    </citation>
    <scope>NUCLEOTIDE SEQUENCE [LARGE SCALE GENOMIC DNA]</scope>
    <source>
        <strain evidence="1 2">Vu-144</strain>
    </source>
</reference>
<evidence type="ECO:0000313" key="1">
    <source>
        <dbReference type="EMBL" id="SEA50069.1"/>
    </source>
</evidence>